<evidence type="ECO:0000313" key="3">
    <source>
        <dbReference type="Proteomes" id="UP000177953"/>
    </source>
</evidence>
<keyword evidence="1" id="KW-0812">Transmembrane</keyword>
<sequence>MSLRTRIFIIISLIILFILGVSLILLIVKKKNENAATPPANPGVKVIDAANFNGNNLQTTPTATSAPAATAILTISPLELEKNSVKQLAKIFIERYGTYSSDNDFQNLKDVESLVTPELWKKISGPMAKPPSSSFVAATVQVLSNNLTNWSAGAAEVTLKTNRTTESNGSTNQKYQGIKITLVKVSGSWLVANFEWEK</sequence>
<feature type="transmembrane region" description="Helical" evidence="1">
    <location>
        <begin position="7"/>
        <end position="28"/>
    </location>
</feature>
<dbReference type="AlphaFoldDB" id="A0A1F6MCF5"/>
<dbReference type="Proteomes" id="UP000177953">
    <property type="component" value="Unassembled WGS sequence"/>
</dbReference>
<accession>A0A1F6MCF5</accession>
<dbReference type="EMBL" id="MFPU01000056">
    <property type="protein sequence ID" value="OGH69238.1"/>
    <property type="molecule type" value="Genomic_DNA"/>
</dbReference>
<name>A0A1F6MCF5_9BACT</name>
<gene>
    <name evidence="2" type="ORF">A2754_04160</name>
</gene>
<keyword evidence="1" id="KW-1133">Transmembrane helix</keyword>
<protein>
    <submittedName>
        <fullName evidence="2">Uncharacterized protein</fullName>
    </submittedName>
</protein>
<proteinExistence type="predicted"/>
<evidence type="ECO:0000313" key="2">
    <source>
        <dbReference type="EMBL" id="OGH69238.1"/>
    </source>
</evidence>
<organism evidence="2 3">
    <name type="scientific">Candidatus Magasanikbacteria bacterium RIFCSPHIGHO2_01_FULL_47_8</name>
    <dbReference type="NCBI Taxonomy" id="1798673"/>
    <lineage>
        <taxon>Bacteria</taxon>
        <taxon>Candidatus Magasanikiibacteriota</taxon>
    </lineage>
</organism>
<reference evidence="2 3" key="1">
    <citation type="journal article" date="2016" name="Nat. Commun.">
        <title>Thousands of microbial genomes shed light on interconnected biogeochemical processes in an aquifer system.</title>
        <authorList>
            <person name="Anantharaman K."/>
            <person name="Brown C.T."/>
            <person name="Hug L.A."/>
            <person name="Sharon I."/>
            <person name="Castelle C.J."/>
            <person name="Probst A.J."/>
            <person name="Thomas B.C."/>
            <person name="Singh A."/>
            <person name="Wilkins M.J."/>
            <person name="Karaoz U."/>
            <person name="Brodie E.L."/>
            <person name="Williams K.H."/>
            <person name="Hubbard S.S."/>
            <person name="Banfield J.F."/>
        </authorList>
    </citation>
    <scope>NUCLEOTIDE SEQUENCE [LARGE SCALE GENOMIC DNA]</scope>
</reference>
<comment type="caution">
    <text evidence="2">The sequence shown here is derived from an EMBL/GenBank/DDBJ whole genome shotgun (WGS) entry which is preliminary data.</text>
</comment>
<evidence type="ECO:0000256" key="1">
    <source>
        <dbReference type="SAM" id="Phobius"/>
    </source>
</evidence>
<keyword evidence="1" id="KW-0472">Membrane</keyword>